<feature type="binding site" evidence="6">
    <location>
        <position position="62"/>
    </location>
    <ligand>
        <name>substrate</name>
    </ligand>
</feature>
<feature type="binding site" evidence="7">
    <location>
        <position position="83"/>
    </location>
    <ligand>
        <name>Mg(2+)</name>
        <dbReference type="ChEBI" id="CHEBI:18420"/>
        <label>1</label>
        <note>catalytic</note>
    </ligand>
</feature>
<dbReference type="CDD" id="cd01638">
    <property type="entry name" value="CysQ"/>
    <property type="match status" value="1"/>
</dbReference>
<feature type="binding site" evidence="6">
    <location>
        <position position="62"/>
    </location>
    <ligand>
        <name>Mg(2+)</name>
        <dbReference type="ChEBI" id="CHEBI:18420"/>
        <label>1</label>
    </ligand>
</feature>
<dbReference type="InterPro" id="IPR050725">
    <property type="entry name" value="CysQ/Inositol_MonoPase"/>
</dbReference>
<dbReference type="SUPFAM" id="SSF56655">
    <property type="entry name" value="Carbohydrate phosphatase"/>
    <property type="match status" value="1"/>
</dbReference>
<dbReference type="RefSeq" id="WP_068005700.1">
    <property type="nucleotide sequence ID" value="NZ_FOFM01000008.1"/>
</dbReference>
<dbReference type="InterPro" id="IPR006240">
    <property type="entry name" value="CysQ"/>
</dbReference>
<keyword evidence="6 7" id="KW-0479">Metal-binding</keyword>
<feature type="binding site" evidence="6">
    <location>
        <position position="81"/>
    </location>
    <ligand>
        <name>Mg(2+)</name>
        <dbReference type="ChEBI" id="CHEBI:18420"/>
        <label>2</label>
    </ligand>
</feature>
<dbReference type="EMBL" id="LMCB01000016">
    <property type="protein sequence ID" value="KZL19102.1"/>
    <property type="molecule type" value="Genomic_DNA"/>
</dbReference>
<dbReference type="HAMAP" id="MF_02095">
    <property type="entry name" value="CysQ"/>
    <property type="match status" value="1"/>
</dbReference>
<dbReference type="GO" id="GO:0050427">
    <property type="term" value="P:3'-phosphoadenosine 5'-phosphosulfate metabolic process"/>
    <property type="evidence" value="ECO:0007669"/>
    <property type="project" value="TreeGrafter"/>
</dbReference>
<evidence type="ECO:0000256" key="6">
    <source>
        <dbReference type="HAMAP-Rule" id="MF_02095"/>
    </source>
</evidence>
<feature type="binding site" evidence="7">
    <location>
        <position position="84"/>
    </location>
    <ligand>
        <name>Mg(2+)</name>
        <dbReference type="ChEBI" id="CHEBI:18420"/>
        <label>1</label>
        <note>catalytic</note>
    </ligand>
</feature>
<evidence type="ECO:0000256" key="7">
    <source>
        <dbReference type="PIRSR" id="PIRSR600760-2"/>
    </source>
</evidence>
<evidence type="ECO:0000256" key="2">
    <source>
        <dbReference type="ARBA" id="ARBA00022475"/>
    </source>
</evidence>
<feature type="binding site" evidence="7">
    <location>
        <position position="81"/>
    </location>
    <ligand>
        <name>Mg(2+)</name>
        <dbReference type="ChEBI" id="CHEBI:18420"/>
        <label>1</label>
        <note>catalytic</note>
    </ligand>
</feature>
<dbReference type="GO" id="GO:0046854">
    <property type="term" value="P:phosphatidylinositol phosphate biosynthetic process"/>
    <property type="evidence" value="ECO:0007669"/>
    <property type="project" value="InterPro"/>
</dbReference>
<evidence type="ECO:0000313" key="8">
    <source>
        <dbReference type="EMBL" id="KZL19102.1"/>
    </source>
</evidence>
<comment type="caution">
    <text evidence="8">The sequence shown here is derived from an EMBL/GenBank/DDBJ whole genome shotgun (WGS) entry which is preliminary data.</text>
</comment>
<gene>
    <name evidence="6 8" type="primary">cysQ</name>
    <name evidence="8" type="ORF">PsAD2_02160</name>
</gene>
<feature type="binding site" evidence="6">
    <location>
        <position position="84"/>
    </location>
    <ligand>
        <name>Mg(2+)</name>
        <dbReference type="ChEBI" id="CHEBI:18420"/>
        <label>2</label>
    </ligand>
</feature>
<organism evidence="8 9">
    <name type="scientific">Pseudovibrio axinellae</name>
    <dbReference type="NCBI Taxonomy" id="989403"/>
    <lineage>
        <taxon>Bacteria</taxon>
        <taxon>Pseudomonadati</taxon>
        <taxon>Pseudomonadota</taxon>
        <taxon>Alphaproteobacteria</taxon>
        <taxon>Hyphomicrobiales</taxon>
        <taxon>Stappiaceae</taxon>
        <taxon>Pseudovibrio</taxon>
    </lineage>
</organism>
<dbReference type="GO" id="GO:0008441">
    <property type="term" value="F:3'(2'),5'-bisphosphate nucleotidase activity"/>
    <property type="evidence" value="ECO:0007669"/>
    <property type="project" value="UniProtKB-UniRule"/>
</dbReference>
<dbReference type="STRING" id="989403.SAMN05421798_10876"/>
<evidence type="ECO:0000256" key="4">
    <source>
        <dbReference type="ARBA" id="ARBA00022801"/>
    </source>
</evidence>
<comment type="similarity">
    <text evidence="1 6">Belongs to the inositol monophosphatase superfamily. CysQ family.</text>
</comment>
<keyword evidence="4 6" id="KW-0378">Hydrolase</keyword>
<evidence type="ECO:0000313" key="9">
    <source>
        <dbReference type="Proteomes" id="UP000076577"/>
    </source>
</evidence>
<keyword evidence="6 7" id="KW-0460">Magnesium</keyword>
<name>A0A165YPL9_9HYPH</name>
<dbReference type="AlphaFoldDB" id="A0A165YPL9"/>
<dbReference type="Pfam" id="PF00459">
    <property type="entry name" value="Inositol_P"/>
    <property type="match status" value="1"/>
</dbReference>
<dbReference type="GO" id="GO:0000103">
    <property type="term" value="P:sulfate assimilation"/>
    <property type="evidence" value="ECO:0007669"/>
    <property type="project" value="TreeGrafter"/>
</dbReference>
<dbReference type="PROSITE" id="PS00630">
    <property type="entry name" value="IMP_2"/>
    <property type="match status" value="1"/>
</dbReference>
<feature type="binding site" evidence="6">
    <location>
        <position position="210"/>
    </location>
    <ligand>
        <name>Mg(2+)</name>
        <dbReference type="ChEBI" id="CHEBI:18420"/>
        <label>2</label>
    </ligand>
</feature>
<proteinExistence type="inferred from homology"/>
<dbReference type="OrthoDB" id="9785695at2"/>
<dbReference type="NCBIfam" id="TIGR01331">
    <property type="entry name" value="bisphos_cysQ"/>
    <property type="match status" value="1"/>
</dbReference>
<comment type="subcellular location">
    <subcellularLocation>
        <location evidence="6">Cell inner membrane</location>
        <topology evidence="6">Peripheral membrane protein</topology>
        <orientation evidence="6">Cytoplasmic side</orientation>
    </subcellularLocation>
</comment>
<dbReference type="InterPro" id="IPR020550">
    <property type="entry name" value="Inositol_monophosphatase_CS"/>
</dbReference>
<dbReference type="Gene3D" id="3.40.190.80">
    <property type="match status" value="1"/>
</dbReference>
<dbReference type="Gene3D" id="3.30.540.10">
    <property type="entry name" value="Fructose-1,6-Bisphosphatase, subunit A, domain 1"/>
    <property type="match status" value="1"/>
</dbReference>
<comment type="catalytic activity">
    <reaction evidence="6">
        <text>adenosine 3',5'-bisphosphate + H2O = AMP + phosphate</text>
        <dbReference type="Rhea" id="RHEA:10040"/>
        <dbReference type="ChEBI" id="CHEBI:15377"/>
        <dbReference type="ChEBI" id="CHEBI:43474"/>
        <dbReference type="ChEBI" id="CHEBI:58343"/>
        <dbReference type="ChEBI" id="CHEBI:456215"/>
        <dbReference type="EC" id="3.1.3.7"/>
    </reaction>
</comment>
<dbReference type="PANTHER" id="PTHR43028:SF5">
    <property type="entry name" value="3'(2'),5'-BISPHOSPHATE NUCLEOTIDASE 1"/>
    <property type="match status" value="1"/>
</dbReference>
<feature type="binding site" evidence="6">
    <location>
        <position position="83"/>
    </location>
    <ligand>
        <name>Mg(2+)</name>
        <dbReference type="ChEBI" id="CHEBI:18420"/>
        <label>1</label>
    </ligand>
</feature>
<evidence type="ECO:0000256" key="1">
    <source>
        <dbReference type="ARBA" id="ARBA00005289"/>
    </source>
</evidence>
<comment type="function">
    <text evidence="6">Converts adenosine-3',5'-bisphosphate (PAP) to AMP.</text>
</comment>
<feature type="binding site" evidence="7">
    <location>
        <position position="62"/>
    </location>
    <ligand>
        <name>Mg(2+)</name>
        <dbReference type="ChEBI" id="CHEBI:18420"/>
        <label>1</label>
        <note>catalytic</note>
    </ligand>
</feature>
<dbReference type="PANTHER" id="PTHR43028">
    <property type="entry name" value="3'(2'),5'-BISPHOSPHATE NUCLEOTIDASE 1"/>
    <property type="match status" value="1"/>
</dbReference>
<sequence length="266" mass="28269">MIEGFKLAALEAGQCIMEIYEAGFQAHTKGDGTPVTVADQKAEDIILQHLSQLCPDIPVVAEEAMAGGSVPEIGERFILVDPLDGTREFINRNGEFTVNIALIENGAPTAGVIFAPAIELLYWGDHQNGAFSAKVTLAGSEAAQKIVCDAISEPIRVLASRSHLSPETESVISRLGSASITSAGSSLKFCRIAEGAADFYPRFGPTMEWDTAAGHAILCAAGGKVVTEDGAPLLYGKLDQPEKRPFENPYFLAVGDEKIISQCCAR</sequence>
<protein>
    <recommendedName>
        <fullName evidence="6">3'(2'),5'-bisphosphate nucleotidase CysQ</fullName>
        <ecNumber evidence="6">3.1.3.7</ecNumber>
    </recommendedName>
    <alternativeName>
        <fullName evidence="6">3'(2'),5-bisphosphonucleoside 3'(2')-phosphohydrolase</fullName>
    </alternativeName>
    <alternativeName>
        <fullName evidence="6">3'-phosphoadenosine 5'-phosphate phosphatase</fullName>
        <shortName evidence="6">PAP phosphatase</shortName>
    </alternativeName>
</protein>
<accession>A0A165YPL9</accession>
<keyword evidence="3 6" id="KW-0997">Cell inner membrane</keyword>
<feature type="binding site" evidence="6">
    <location>
        <position position="81"/>
    </location>
    <ligand>
        <name>Mg(2+)</name>
        <dbReference type="ChEBI" id="CHEBI:18420"/>
        <label>1</label>
    </ligand>
</feature>
<dbReference type="EC" id="3.1.3.7" evidence="6"/>
<evidence type="ECO:0000256" key="5">
    <source>
        <dbReference type="ARBA" id="ARBA00023136"/>
    </source>
</evidence>
<keyword evidence="9" id="KW-1185">Reference proteome</keyword>
<dbReference type="GO" id="GO:0000287">
    <property type="term" value="F:magnesium ion binding"/>
    <property type="evidence" value="ECO:0007669"/>
    <property type="project" value="UniProtKB-UniRule"/>
</dbReference>
<comment type="cofactor">
    <cofactor evidence="6 7">
        <name>Mg(2+)</name>
        <dbReference type="ChEBI" id="CHEBI:18420"/>
    </cofactor>
</comment>
<dbReference type="PATRIC" id="fig|989403.3.peg.2306"/>
<evidence type="ECO:0000256" key="3">
    <source>
        <dbReference type="ARBA" id="ARBA00022519"/>
    </source>
</evidence>
<keyword evidence="5 6" id="KW-0472">Membrane</keyword>
<dbReference type="PRINTS" id="PR00377">
    <property type="entry name" value="IMPHPHTASES"/>
</dbReference>
<feature type="binding site" evidence="6">
    <location>
        <position position="210"/>
    </location>
    <ligand>
        <name>substrate</name>
    </ligand>
</feature>
<keyword evidence="2 6" id="KW-1003">Cell membrane</keyword>
<reference evidence="8 9" key="1">
    <citation type="journal article" date="2016" name="Front. Microbiol.">
        <title>Comparative Genomic Analysis Reveals a Diverse Repertoire of Genes Involved in Prokaryote-Eukaryote Interactions within the Pseudovibrio Genus.</title>
        <authorList>
            <person name="Romano S."/>
            <person name="Fernandez-Guerra A."/>
            <person name="Reen F.J."/>
            <person name="Glockner F.O."/>
            <person name="Crowley S.P."/>
            <person name="O'Sullivan O."/>
            <person name="Cotter P.D."/>
            <person name="Adams C."/>
            <person name="Dobson A.D."/>
            <person name="O'Gara F."/>
        </authorList>
    </citation>
    <scope>NUCLEOTIDE SEQUENCE [LARGE SCALE GENOMIC DNA]</scope>
    <source>
        <strain evidence="8 9">Ad2</strain>
    </source>
</reference>
<dbReference type="GO" id="GO:0005886">
    <property type="term" value="C:plasma membrane"/>
    <property type="evidence" value="ECO:0007669"/>
    <property type="project" value="UniProtKB-SubCell"/>
</dbReference>
<feature type="binding site" evidence="6">
    <location>
        <begin position="83"/>
        <end position="86"/>
    </location>
    <ligand>
        <name>substrate</name>
    </ligand>
</feature>
<dbReference type="Proteomes" id="UP000076577">
    <property type="component" value="Unassembled WGS sequence"/>
</dbReference>
<dbReference type="InterPro" id="IPR000760">
    <property type="entry name" value="Inositol_monophosphatase-like"/>
</dbReference>
<feature type="binding site" evidence="7">
    <location>
        <position position="210"/>
    </location>
    <ligand>
        <name>Mg(2+)</name>
        <dbReference type="ChEBI" id="CHEBI:18420"/>
        <label>1</label>
        <note>catalytic</note>
    </ligand>
</feature>